<name>A0A127PJ32_9BURK</name>
<gene>
    <name evidence="1" type="ORF">CFter6_5220</name>
</gene>
<protein>
    <submittedName>
        <fullName evidence="1">Uncharacterized protein</fullName>
    </submittedName>
</protein>
<organism evidence="1">
    <name type="scientific">Collimonas fungivorans</name>
    <dbReference type="NCBI Taxonomy" id="158899"/>
    <lineage>
        <taxon>Bacteria</taxon>
        <taxon>Pseudomonadati</taxon>
        <taxon>Pseudomonadota</taxon>
        <taxon>Betaproteobacteria</taxon>
        <taxon>Burkholderiales</taxon>
        <taxon>Oxalobacteraceae</taxon>
        <taxon>Collimonas</taxon>
    </lineage>
</organism>
<evidence type="ECO:0000313" key="1">
    <source>
        <dbReference type="EMBL" id="AMO97788.1"/>
    </source>
</evidence>
<reference evidence="1 2" key="1">
    <citation type="submission" date="2015-11" db="EMBL/GenBank/DDBJ databases">
        <title>Exploring the genomic traits of fungus-feeding bacterial genus Collimonas.</title>
        <authorList>
            <person name="Song C."/>
            <person name="Schmidt R."/>
            <person name="de Jager V."/>
            <person name="Krzyzanowska D."/>
            <person name="Jongedijk E."/>
            <person name="Cankar K."/>
            <person name="Beekwilder J."/>
            <person name="van Veen A."/>
            <person name="de Boer W."/>
            <person name="van Veen J.A."/>
            <person name="Garbeva P."/>
        </authorList>
    </citation>
    <scope>NUCLEOTIDE SEQUENCE [LARGE SCALE GENOMIC DNA]</scope>
    <source>
        <strain evidence="1 2">Ter6</strain>
    </source>
</reference>
<sequence length="42" mass="4973">MYNGFFKFTSASSHFVLKSFLQYAISARQPPVCLVRHDCRRY</sequence>
<dbReference type="AlphaFoldDB" id="A0A127PJ32"/>
<accession>A0A127PJ32</accession>
<evidence type="ECO:0000313" key="2">
    <source>
        <dbReference type="Proteomes" id="UP000072421"/>
    </source>
</evidence>
<dbReference type="EMBL" id="CP013232">
    <property type="protein sequence ID" value="AMO97788.1"/>
    <property type="molecule type" value="Genomic_DNA"/>
</dbReference>
<proteinExistence type="predicted"/>
<dbReference type="Proteomes" id="UP000072421">
    <property type="component" value="Chromosome"/>
</dbReference>